<keyword evidence="1" id="KW-0812">Transmembrane</keyword>
<name>A0A2N9BM01_STRCX</name>
<proteinExistence type="predicted"/>
<dbReference type="AlphaFoldDB" id="A0A2N9BM01"/>
<protein>
    <recommendedName>
        <fullName evidence="4">SMODS and SLOG-associating 2TM effector domain-containing protein</fullName>
    </recommendedName>
</protein>
<gene>
    <name evidence="2" type="ORF">SCNRRL3882_7842</name>
</gene>
<dbReference type="EMBL" id="LT963352">
    <property type="protein sequence ID" value="SOR84397.1"/>
    <property type="molecule type" value="Genomic_DNA"/>
</dbReference>
<dbReference type="Proteomes" id="UP000235464">
    <property type="component" value="Chromosome I"/>
</dbReference>
<dbReference type="RefSeq" id="WP_040904384.1">
    <property type="nucleotide sequence ID" value="NZ_LT962942.1"/>
</dbReference>
<feature type="transmembrane region" description="Helical" evidence="1">
    <location>
        <begin position="79"/>
        <end position="101"/>
    </location>
</feature>
<evidence type="ECO:0008006" key="4">
    <source>
        <dbReference type="Google" id="ProtNLM"/>
    </source>
</evidence>
<evidence type="ECO:0000313" key="3">
    <source>
        <dbReference type="Proteomes" id="UP000235464"/>
    </source>
</evidence>
<keyword evidence="1" id="KW-1133">Transmembrane helix</keyword>
<accession>A0A2N9BM01</accession>
<organism evidence="2 3">
    <name type="scientific">Streptomyces chartreusis NRRL 3882</name>
    <dbReference type="NCBI Taxonomy" id="1079985"/>
    <lineage>
        <taxon>Bacteria</taxon>
        <taxon>Bacillati</taxon>
        <taxon>Actinomycetota</taxon>
        <taxon>Actinomycetes</taxon>
        <taxon>Kitasatosporales</taxon>
        <taxon>Streptomycetaceae</taxon>
        <taxon>Streptomyces</taxon>
    </lineage>
</organism>
<evidence type="ECO:0000256" key="1">
    <source>
        <dbReference type="SAM" id="Phobius"/>
    </source>
</evidence>
<keyword evidence="1" id="KW-0472">Membrane</keyword>
<dbReference type="OrthoDB" id="4247524at2"/>
<evidence type="ECO:0000313" key="2">
    <source>
        <dbReference type="EMBL" id="SOR84397.1"/>
    </source>
</evidence>
<keyword evidence="3" id="KW-1185">Reference proteome</keyword>
<reference evidence="3" key="1">
    <citation type="submission" date="2017-11" db="EMBL/GenBank/DDBJ databases">
        <authorList>
            <person name="Wibberg D."/>
        </authorList>
    </citation>
    <scope>NUCLEOTIDE SEQUENCE [LARGE SCALE GENOMIC DNA]</scope>
</reference>
<sequence>MVLLKLVRRWTRPASVLYDGEVLRQLDGSAVRARYWVKRTPREAIRLLHRARQYNIAAAALSIITGLLAWPIIADGSRLTAQIVVSTLSCLAAVAIAAPYATGLHDRVEESIKLCGMYGALYGELLRAQGHLGTHPASQPRVTELIQQFNDVTTRKDALRLASPAPDPEQASGE</sequence>
<feature type="transmembrane region" description="Helical" evidence="1">
    <location>
        <begin position="54"/>
        <end position="73"/>
    </location>
</feature>